<dbReference type="PANTHER" id="PTHR12461:SF105">
    <property type="entry name" value="HYPOXIA-INDUCIBLE FACTOR 1-ALPHA INHIBITOR"/>
    <property type="match status" value="1"/>
</dbReference>
<name>A0ABW5M769_9BACT</name>
<sequence length="141" mass="15782">MCLHAYITQLYGQKEFTVIPPDQTPYVYPLPGNSWVSEVNDVKSPDLDKFPLFAKATPVSFVVEPGETLFIPCGWWHTARSLTPTISVALDCLNASNWKNFMSEVDMNLRQRKPQLAKAVQSYLSMAGNVLKAFEKVGVTV</sequence>
<evidence type="ECO:0000313" key="2">
    <source>
        <dbReference type="EMBL" id="MFD2572514.1"/>
    </source>
</evidence>
<dbReference type="EMBL" id="JBHULN010000011">
    <property type="protein sequence ID" value="MFD2572514.1"/>
    <property type="molecule type" value="Genomic_DNA"/>
</dbReference>
<evidence type="ECO:0000259" key="1">
    <source>
        <dbReference type="PROSITE" id="PS51184"/>
    </source>
</evidence>
<dbReference type="PANTHER" id="PTHR12461">
    <property type="entry name" value="HYPOXIA-INDUCIBLE FACTOR 1 ALPHA INHIBITOR-RELATED"/>
    <property type="match status" value="1"/>
</dbReference>
<keyword evidence="3" id="KW-1185">Reference proteome</keyword>
<dbReference type="Proteomes" id="UP001597469">
    <property type="component" value="Unassembled WGS sequence"/>
</dbReference>
<dbReference type="Pfam" id="PF13621">
    <property type="entry name" value="Cupin_8"/>
    <property type="match status" value="1"/>
</dbReference>
<feature type="domain" description="JmjC" evidence="1">
    <location>
        <begin position="1"/>
        <end position="109"/>
    </location>
</feature>
<comment type="caution">
    <text evidence="2">The sequence shown here is derived from an EMBL/GenBank/DDBJ whole genome shotgun (WGS) entry which is preliminary data.</text>
</comment>
<reference evidence="3" key="1">
    <citation type="journal article" date="2019" name="Int. J. Syst. Evol. Microbiol.">
        <title>The Global Catalogue of Microorganisms (GCM) 10K type strain sequencing project: providing services to taxonomists for standard genome sequencing and annotation.</title>
        <authorList>
            <consortium name="The Broad Institute Genomics Platform"/>
            <consortium name="The Broad Institute Genome Sequencing Center for Infectious Disease"/>
            <person name="Wu L."/>
            <person name="Ma J."/>
        </authorList>
    </citation>
    <scope>NUCLEOTIDE SEQUENCE [LARGE SCALE GENOMIC DNA]</scope>
    <source>
        <strain evidence="3">KCTC 42805</strain>
    </source>
</reference>
<accession>A0ABW5M769</accession>
<dbReference type="SUPFAM" id="SSF51197">
    <property type="entry name" value="Clavaminate synthase-like"/>
    <property type="match status" value="1"/>
</dbReference>
<dbReference type="InterPro" id="IPR041667">
    <property type="entry name" value="Cupin_8"/>
</dbReference>
<dbReference type="InterPro" id="IPR003347">
    <property type="entry name" value="JmjC_dom"/>
</dbReference>
<protein>
    <submittedName>
        <fullName evidence="2">Cupin-like domain-containing protein</fullName>
    </submittedName>
</protein>
<evidence type="ECO:0000313" key="3">
    <source>
        <dbReference type="Proteomes" id="UP001597469"/>
    </source>
</evidence>
<dbReference type="PROSITE" id="PS51184">
    <property type="entry name" value="JMJC"/>
    <property type="match status" value="1"/>
</dbReference>
<dbReference type="Gene3D" id="2.60.120.650">
    <property type="entry name" value="Cupin"/>
    <property type="match status" value="1"/>
</dbReference>
<organism evidence="2 3">
    <name type="scientific">Spirosoma soli</name>
    <dbReference type="NCBI Taxonomy" id="1770529"/>
    <lineage>
        <taxon>Bacteria</taxon>
        <taxon>Pseudomonadati</taxon>
        <taxon>Bacteroidota</taxon>
        <taxon>Cytophagia</taxon>
        <taxon>Cytophagales</taxon>
        <taxon>Cytophagaceae</taxon>
        <taxon>Spirosoma</taxon>
    </lineage>
</organism>
<proteinExistence type="predicted"/>
<gene>
    <name evidence="2" type="ORF">ACFSUS_17885</name>
</gene>